<dbReference type="EMBL" id="LT934117">
    <property type="protein sequence ID" value="VAH90384.1"/>
    <property type="molecule type" value="Genomic_DNA"/>
</dbReference>
<sequence>MAAEGASGSSGASDVERMMAELGLKEEDLDDVIFDEKDAPPQGPRWIALARVNTSKSYSQTWFYRNMRSAWNIAQEAKFKPLEDNLYSVQLSCLGDWERVMHEGPWNFQGDAVLLAPYDGVSKPSSIKLETIDIWIMFQICLLTWLLH</sequence>
<name>A0A9R0S7W8_TRITD</name>
<reference evidence="1 2" key="1">
    <citation type="submission" date="2017-09" db="EMBL/GenBank/DDBJ databases">
        <authorList>
            <consortium name="International Durum Wheat Genome Sequencing Consortium (IDWGSC)"/>
            <person name="Milanesi L."/>
        </authorList>
    </citation>
    <scope>NUCLEOTIDE SEQUENCE [LARGE SCALE GENOMIC DNA]</scope>
    <source>
        <strain evidence="2">cv. Svevo</strain>
    </source>
</reference>
<gene>
    <name evidence="1" type="ORF">TRITD_4Av1G063500</name>
</gene>
<protein>
    <recommendedName>
        <fullName evidence="3">DUF4283 domain-containing protein</fullName>
    </recommendedName>
</protein>
<accession>A0A9R0S7W8</accession>
<dbReference type="Gramene" id="TRITD4Av1G063500.2">
    <property type="protein sequence ID" value="TRITD4Av1G063500.2"/>
    <property type="gene ID" value="TRITD4Av1G063500"/>
</dbReference>
<dbReference type="Proteomes" id="UP000324705">
    <property type="component" value="Chromosome 4A"/>
</dbReference>
<evidence type="ECO:0000313" key="1">
    <source>
        <dbReference type="EMBL" id="VAH90384.1"/>
    </source>
</evidence>
<dbReference type="OMA" id="EGPWNFQ"/>
<organism evidence="1 2">
    <name type="scientific">Triticum turgidum subsp. durum</name>
    <name type="common">Durum wheat</name>
    <name type="synonym">Triticum durum</name>
    <dbReference type="NCBI Taxonomy" id="4567"/>
    <lineage>
        <taxon>Eukaryota</taxon>
        <taxon>Viridiplantae</taxon>
        <taxon>Streptophyta</taxon>
        <taxon>Embryophyta</taxon>
        <taxon>Tracheophyta</taxon>
        <taxon>Spermatophyta</taxon>
        <taxon>Magnoliopsida</taxon>
        <taxon>Liliopsida</taxon>
        <taxon>Poales</taxon>
        <taxon>Poaceae</taxon>
        <taxon>BOP clade</taxon>
        <taxon>Pooideae</taxon>
        <taxon>Triticodae</taxon>
        <taxon>Triticeae</taxon>
        <taxon>Triticinae</taxon>
        <taxon>Triticum</taxon>
    </lineage>
</organism>
<dbReference type="AlphaFoldDB" id="A0A9R0S7W8"/>
<proteinExistence type="predicted"/>
<keyword evidence="2" id="KW-1185">Reference proteome</keyword>
<evidence type="ECO:0008006" key="3">
    <source>
        <dbReference type="Google" id="ProtNLM"/>
    </source>
</evidence>
<evidence type="ECO:0000313" key="2">
    <source>
        <dbReference type="Proteomes" id="UP000324705"/>
    </source>
</evidence>